<dbReference type="GO" id="GO:0008289">
    <property type="term" value="F:lipid binding"/>
    <property type="evidence" value="ECO:0007669"/>
    <property type="project" value="InterPro"/>
</dbReference>
<dbReference type="InterPro" id="IPR008405">
    <property type="entry name" value="ApoL"/>
</dbReference>
<evidence type="ECO:0000256" key="2">
    <source>
        <dbReference type="SAM" id="Coils"/>
    </source>
</evidence>
<keyword evidence="3" id="KW-0812">Transmembrane</keyword>
<evidence type="ECO:0000313" key="5">
    <source>
        <dbReference type="RefSeq" id="XP_022335913.1"/>
    </source>
</evidence>
<accession>A0A8B8E8I0</accession>
<keyword evidence="4" id="KW-1185">Reference proteome</keyword>
<reference evidence="5" key="1">
    <citation type="submission" date="2025-08" db="UniProtKB">
        <authorList>
            <consortium name="RefSeq"/>
        </authorList>
    </citation>
    <scope>IDENTIFICATION</scope>
    <source>
        <tissue evidence="5">Whole sample</tissue>
    </source>
</reference>
<feature type="transmembrane region" description="Helical" evidence="3">
    <location>
        <begin position="81"/>
        <end position="104"/>
    </location>
</feature>
<dbReference type="GO" id="GO:0042157">
    <property type="term" value="P:lipoprotein metabolic process"/>
    <property type="evidence" value="ECO:0007669"/>
    <property type="project" value="InterPro"/>
</dbReference>
<proteinExistence type="inferred from homology"/>
<dbReference type="GeneID" id="111132402"/>
<comment type="similarity">
    <text evidence="1">Belongs to the apolipoprotein L family.</text>
</comment>
<keyword evidence="3" id="KW-0472">Membrane</keyword>
<sequence>MVPDISMENLDSFKKARVYFKTWSSERQNILEELRRIRDEIQRQDRIHTIGSITYSSVGLVGGGLAIAGIVTAPFTFGASLALTVAGVATGLTSGVAGVTHGVVKLGIVRKQCQIAERSLKKHNETCEEMKKIINKTNDMVMNDCHSLETSHVWECIKRLIQIGYIASVEIPDLVQKCQAVSVYSNTGNINETNKVLSSQGPTKAIVQSVCKDVSQGVTKLSIVLVAAGIIVDLGSLIYNAINLAKFEKGKLCTVATKLQRVIKQMEDENEVLNNFLKKSVKYRKRLTNFWTIFLFYFRTYNRLYFIMLCKLIIHCQQLYFLRDTKCLVLLPNLR</sequence>
<feature type="transmembrane region" description="Helical" evidence="3">
    <location>
        <begin position="53"/>
        <end position="75"/>
    </location>
</feature>
<keyword evidence="2" id="KW-0175">Coiled coil</keyword>
<keyword evidence="3" id="KW-1133">Transmembrane helix</keyword>
<evidence type="ECO:0000313" key="4">
    <source>
        <dbReference type="Proteomes" id="UP000694844"/>
    </source>
</evidence>
<dbReference type="GO" id="GO:0016020">
    <property type="term" value="C:membrane"/>
    <property type="evidence" value="ECO:0007669"/>
    <property type="project" value="TreeGrafter"/>
</dbReference>
<gene>
    <name evidence="5" type="primary">LOC111132402</name>
</gene>
<evidence type="ECO:0000256" key="3">
    <source>
        <dbReference type="SAM" id="Phobius"/>
    </source>
</evidence>
<dbReference type="RefSeq" id="XP_022335913.1">
    <property type="nucleotide sequence ID" value="XM_022480205.1"/>
</dbReference>
<feature type="transmembrane region" description="Helical" evidence="3">
    <location>
        <begin position="221"/>
        <end position="242"/>
    </location>
</feature>
<dbReference type="PANTHER" id="PTHR14096:SF28">
    <property type="entry name" value="APOLIPOPROTEIN L, 1-RELATED"/>
    <property type="match status" value="1"/>
</dbReference>
<dbReference type="GO" id="GO:0006869">
    <property type="term" value="P:lipid transport"/>
    <property type="evidence" value="ECO:0007669"/>
    <property type="project" value="InterPro"/>
</dbReference>
<dbReference type="KEGG" id="cvn:111132402"/>
<dbReference type="AlphaFoldDB" id="A0A8B8E8I0"/>
<name>A0A8B8E8I0_CRAVI</name>
<organism evidence="4 5">
    <name type="scientific">Crassostrea virginica</name>
    <name type="common">Eastern oyster</name>
    <dbReference type="NCBI Taxonomy" id="6565"/>
    <lineage>
        <taxon>Eukaryota</taxon>
        <taxon>Metazoa</taxon>
        <taxon>Spiralia</taxon>
        <taxon>Lophotrochozoa</taxon>
        <taxon>Mollusca</taxon>
        <taxon>Bivalvia</taxon>
        <taxon>Autobranchia</taxon>
        <taxon>Pteriomorphia</taxon>
        <taxon>Ostreida</taxon>
        <taxon>Ostreoidea</taxon>
        <taxon>Ostreidae</taxon>
        <taxon>Crassostrea</taxon>
    </lineage>
</organism>
<dbReference type="GO" id="GO:0005576">
    <property type="term" value="C:extracellular region"/>
    <property type="evidence" value="ECO:0007669"/>
    <property type="project" value="InterPro"/>
</dbReference>
<dbReference type="PANTHER" id="PTHR14096">
    <property type="entry name" value="APOLIPOPROTEIN L"/>
    <property type="match status" value="1"/>
</dbReference>
<dbReference type="Proteomes" id="UP000694844">
    <property type="component" value="Chromosome 5"/>
</dbReference>
<dbReference type="Pfam" id="PF05461">
    <property type="entry name" value="ApoL"/>
    <property type="match status" value="1"/>
</dbReference>
<feature type="coiled-coil region" evidence="2">
    <location>
        <begin position="113"/>
        <end position="140"/>
    </location>
</feature>
<protein>
    <submittedName>
        <fullName evidence="5">Apolipoprotein L3-like</fullName>
    </submittedName>
</protein>
<evidence type="ECO:0000256" key="1">
    <source>
        <dbReference type="ARBA" id="ARBA00010090"/>
    </source>
</evidence>